<feature type="transmembrane region" description="Helical" evidence="14">
    <location>
        <begin position="31"/>
        <end position="50"/>
    </location>
</feature>
<dbReference type="HAMAP" id="MF_01398">
    <property type="entry name" value="ATP_synth_b_bprime"/>
    <property type="match status" value="1"/>
</dbReference>
<dbReference type="InterPro" id="IPR050059">
    <property type="entry name" value="ATP_synthase_B_chain"/>
</dbReference>
<evidence type="ECO:0000256" key="6">
    <source>
        <dbReference type="ARBA" id="ARBA00022692"/>
    </source>
</evidence>
<evidence type="ECO:0000256" key="16">
    <source>
        <dbReference type="SAM" id="Coils"/>
    </source>
</evidence>
<evidence type="ECO:0000256" key="7">
    <source>
        <dbReference type="ARBA" id="ARBA00022781"/>
    </source>
</evidence>
<feature type="coiled-coil region" evidence="16">
    <location>
        <begin position="68"/>
        <end position="139"/>
    </location>
</feature>
<dbReference type="EMBL" id="JAUHPV010000001">
    <property type="protein sequence ID" value="MDN4471766.1"/>
    <property type="molecule type" value="Genomic_DNA"/>
</dbReference>
<proteinExistence type="inferred from homology"/>
<keyword evidence="6 14" id="KW-0812">Transmembrane</keyword>
<keyword evidence="4 14" id="KW-1003">Cell membrane</keyword>
<evidence type="ECO:0000256" key="1">
    <source>
        <dbReference type="ARBA" id="ARBA00004162"/>
    </source>
</evidence>
<comment type="subunit">
    <text evidence="13 14">F-type ATPases have 2 components, F(1) - the catalytic core - and F(0) - the membrane proton channel. F(1) has five subunits: alpha(3), beta(3), gamma(1), delta(1), epsilon(1). F(0) has three main subunits: a(1), b(2) and c(10-14). The alpha and beta chains form an alternating ring which encloses part of the gamma chain. F(1) is attached to F(0) by a central stalk formed by the gamma and epsilon chains, while a peripheral stalk is formed by the delta and b chains.</text>
</comment>
<keyword evidence="16" id="KW-0175">Coiled coil</keyword>
<keyword evidence="10 14" id="KW-0472">Membrane</keyword>
<sequence length="189" mass="20484">MFALSTLVVAAEEGGEHSSSFNPIIPSNYDLLWSTIIFVIIVVVFQRFLLPTLQKTLDERAALIEGGISKAEKAQAEAAAALEEYTAQLTEARAEAARIREDARAEAQQILADTRTKASGEAERIVETANKQIEAERQQAIVSLRSDVGALATELASKIVGESLADDARQQRVIDSFLNELEANVKAEG</sequence>
<comment type="caution">
    <text evidence="17">The sequence shown here is derived from an EMBL/GenBank/DDBJ whole genome shotgun (WGS) entry which is preliminary data.</text>
</comment>
<comment type="function">
    <text evidence="12 14">F(1)F(0) ATP synthase produces ATP from ADP in the presence of a proton or sodium gradient. F-type ATPases consist of two structural domains, F(1) containing the extramembraneous catalytic core and F(0) containing the membrane proton channel, linked together by a central stalk and a peripheral stalk. During catalysis, ATP synthesis in the catalytic domain of F(1) is coupled via a rotary mechanism of the central stalk subunits to proton translocation.</text>
</comment>
<evidence type="ECO:0000256" key="4">
    <source>
        <dbReference type="ARBA" id="ARBA00022475"/>
    </source>
</evidence>
<keyword evidence="11 14" id="KW-0066">ATP synthesis</keyword>
<name>A0ABT8FXY8_9MICO</name>
<evidence type="ECO:0000256" key="14">
    <source>
        <dbReference type="HAMAP-Rule" id="MF_01398"/>
    </source>
</evidence>
<dbReference type="RefSeq" id="WP_301125708.1">
    <property type="nucleotide sequence ID" value="NZ_JAUHPV010000001.1"/>
</dbReference>
<reference evidence="17" key="1">
    <citation type="submission" date="2023-06" db="EMBL/GenBank/DDBJ databases">
        <title>SYSU T00b26.</title>
        <authorList>
            <person name="Gao L."/>
            <person name="Fang B.-Z."/>
            <person name="Li W.-J."/>
        </authorList>
    </citation>
    <scope>NUCLEOTIDE SEQUENCE</scope>
    <source>
        <strain evidence="17">SYSU T00b26</strain>
    </source>
</reference>
<dbReference type="CDD" id="cd06503">
    <property type="entry name" value="ATP-synt_Fo_b"/>
    <property type="match status" value="1"/>
</dbReference>
<dbReference type="PANTHER" id="PTHR33445:SF1">
    <property type="entry name" value="ATP SYNTHASE SUBUNIT B"/>
    <property type="match status" value="1"/>
</dbReference>
<keyword evidence="5 14" id="KW-0138">CF(0)</keyword>
<evidence type="ECO:0000256" key="8">
    <source>
        <dbReference type="ARBA" id="ARBA00022989"/>
    </source>
</evidence>
<dbReference type="PANTHER" id="PTHR33445">
    <property type="entry name" value="ATP SYNTHASE SUBUNIT B', CHLOROPLASTIC"/>
    <property type="match status" value="1"/>
</dbReference>
<comment type="similarity">
    <text evidence="2 14 15">Belongs to the ATPase B chain family.</text>
</comment>
<protein>
    <recommendedName>
        <fullName evidence="14">ATP synthase subunit b</fullName>
    </recommendedName>
    <alternativeName>
        <fullName evidence="14">ATP synthase F(0) sector subunit b</fullName>
    </alternativeName>
    <alternativeName>
        <fullName evidence="14">ATPase subunit I</fullName>
    </alternativeName>
    <alternativeName>
        <fullName evidence="14">F-type ATPase subunit b</fullName>
        <shortName evidence="14">F-ATPase subunit b</shortName>
    </alternativeName>
</protein>
<dbReference type="InterPro" id="IPR028987">
    <property type="entry name" value="ATP_synth_B-like_membr_sf"/>
</dbReference>
<dbReference type="SUPFAM" id="SSF81573">
    <property type="entry name" value="F1F0 ATP synthase subunit B, membrane domain"/>
    <property type="match status" value="1"/>
</dbReference>
<evidence type="ECO:0000256" key="12">
    <source>
        <dbReference type="ARBA" id="ARBA00025198"/>
    </source>
</evidence>
<evidence type="ECO:0000256" key="5">
    <source>
        <dbReference type="ARBA" id="ARBA00022547"/>
    </source>
</evidence>
<comment type="subcellular location">
    <subcellularLocation>
        <location evidence="1 14">Cell membrane</location>
        <topology evidence="1 14">Single-pass membrane protein</topology>
    </subcellularLocation>
</comment>
<dbReference type="Proteomes" id="UP001172738">
    <property type="component" value="Unassembled WGS sequence"/>
</dbReference>
<keyword evidence="7 14" id="KW-0375">Hydrogen ion transport</keyword>
<evidence type="ECO:0000256" key="2">
    <source>
        <dbReference type="ARBA" id="ARBA00005513"/>
    </source>
</evidence>
<evidence type="ECO:0000256" key="13">
    <source>
        <dbReference type="ARBA" id="ARBA00025830"/>
    </source>
</evidence>
<evidence type="ECO:0000256" key="10">
    <source>
        <dbReference type="ARBA" id="ARBA00023136"/>
    </source>
</evidence>
<gene>
    <name evidence="14" type="primary">atpF</name>
    <name evidence="17" type="ORF">QQX04_02020</name>
</gene>
<keyword evidence="8 14" id="KW-1133">Transmembrane helix</keyword>
<dbReference type="InterPro" id="IPR005864">
    <property type="entry name" value="ATP_synth_F0_bsu_bac"/>
</dbReference>
<evidence type="ECO:0000256" key="9">
    <source>
        <dbReference type="ARBA" id="ARBA00023065"/>
    </source>
</evidence>
<evidence type="ECO:0000256" key="3">
    <source>
        <dbReference type="ARBA" id="ARBA00022448"/>
    </source>
</evidence>
<dbReference type="Pfam" id="PF00430">
    <property type="entry name" value="ATP-synt_B"/>
    <property type="match status" value="1"/>
</dbReference>
<keyword evidence="18" id="KW-1185">Reference proteome</keyword>
<organism evidence="17 18">
    <name type="scientific">Demequina zhanjiangensis</name>
    <dbReference type="NCBI Taxonomy" id="3051659"/>
    <lineage>
        <taxon>Bacteria</taxon>
        <taxon>Bacillati</taxon>
        <taxon>Actinomycetota</taxon>
        <taxon>Actinomycetes</taxon>
        <taxon>Micrococcales</taxon>
        <taxon>Demequinaceae</taxon>
        <taxon>Demequina</taxon>
    </lineage>
</organism>
<keyword evidence="3 14" id="KW-0813">Transport</keyword>
<comment type="function">
    <text evidence="14">Component of the F(0) channel, it forms part of the peripheral stalk, linking F(1) to F(0).</text>
</comment>
<dbReference type="InterPro" id="IPR002146">
    <property type="entry name" value="ATP_synth_b/b'su_bac/chlpt"/>
</dbReference>
<dbReference type="NCBIfam" id="TIGR01144">
    <property type="entry name" value="ATP_synt_b"/>
    <property type="match status" value="1"/>
</dbReference>
<evidence type="ECO:0000313" key="18">
    <source>
        <dbReference type="Proteomes" id="UP001172738"/>
    </source>
</evidence>
<evidence type="ECO:0000313" key="17">
    <source>
        <dbReference type="EMBL" id="MDN4471766.1"/>
    </source>
</evidence>
<evidence type="ECO:0000256" key="15">
    <source>
        <dbReference type="RuleBase" id="RU003848"/>
    </source>
</evidence>
<evidence type="ECO:0000256" key="11">
    <source>
        <dbReference type="ARBA" id="ARBA00023310"/>
    </source>
</evidence>
<dbReference type="Gene3D" id="1.20.5.620">
    <property type="entry name" value="F1F0 ATP synthase subunit B, membrane domain"/>
    <property type="match status" value="1"/>
</dbReference>
<accession>A0ABT8FXY8</accession>
<keyword evidence="9 14" id="KW-0406">Ion transport</keyword>
<dbReference type="NCBIfam" id="NF004412">
    <property type="entry name" value="PRK05759.1-3"/>
    <property type="match status" value="1"/>
</dbReference>